<gene>
    <name evidence="2" type="ORF">CDAR_407721</name>
</gene>
<keyword evidence="3" id="KW-1185">Reference proteome</keyword>
<reference evidence="2 3" key="1">
    <citation type="submission" date="2021-06" db="EMBL/GenBank/DDBJ databases">
        <title>Caerostris darwini draft genome.</title>
        <authorList>
            <person name="Kono N."/>
            <person name="Arakawa K."/>
        </authorList>
    </citation>
    <scope>NUCLEOTIDE SEQUENCE [LARGE SCALE GENOMIC DNA]</scope>
</reference>
<sequence>MHSHYTVDPKLSIKYSRRFVAPLTRDSSDEKDIQGDGGEGDISGKTTLLKCSTPCRIRAKNNPPRPPDTFLTGSPHQMRFRALERPATARWK</sequence>
<protein>
    <submittedName>
        <fullName evidence="2">Uncharacterized protein</fullName>
    </submittedName>
</protein>
<name>A0AAV4Q1J3_9ARAC</name>
<feature type="region of interest" description="Disordered" evidence="1">
    <location>
        <begin position="23"/>
        <end position="77"/>
    </location>
</feature>
<dbReference type="EMBL" id="BPLQ01003766">
    <property type="protein sequence ID" value="GIY03001.1"/>
    <property type="molecule type" value="Genomic_DNA"/>
</dbReference>
<accession>A0AAV4Q1J3</accession>
<evidence type="ECO:0000313" key="3">
    <source>
        <dbReference type="Proteomes" id="UP001054837"/>
    </source>
</evidence>
<proteinExistence type="predicted"/>
<dbReference type="Proteomes" id="UP001054837">
    <property type="component" value="Unassembled WGS sequence"/>
</dbReference>
<organism evidence="2 3">
    <name type="scientific">Caerostris darwini</name>
    <dbReference type="NCBI Taxonomy" id="1538125"/>
    <lineage>
        <taxon>Eukaryota</taxon>
        <taxon>Metazoa</taxon>
        <taxon>Ecdysozoa</taxon>
        <taxon>Arthropoda</taxon>
        <taxon>Chelicerata</taxon>
        <taxon>Arachnida</taxon>
        <taxon>Araneae</taxon>
        <taxon>Araneomorphae</taxon>
        <taxon>Entelegynae</taxon>
        <taxon>Araneoidea</taxon>
        <taxon>Araneidae</taxon>
        <taxon>Caerostris</taxon>
    </lineage>
</organism>
<evidence type="ECO:0000256" key="1">
    <source>
        <dbReference type="SAM" id="MobiDB-lite"/>
    </source>
</evidence>
<comment type="caution">
    <text evidence="2">The sequence shown here is derived from an EMBL/GenBank/DDBJ whole genome shotgun (WGS) entry which is preliminary data.</text>
</comment>
<dbReference type="AlphaFoldDB" id="A0AAV4Q1J3"/>
<evidence type="ECO:0000313" key="2">
    <source>
        <dbReference type="EMBL" id="GIY03001.1"/>
    </source>
</evidence>